<name>A0A8J8TDT2_9ARCH</name>
<evidence type="ECO:0000259" key="8">
    <source>
        <dbReference type="Pfam" id="PF01676"/>
    </source>
</evidence>
<dbReference type="InterPro" id="IPR017850">
    <property type="entry name" value="Alkaline_phosphatase_core_sf"/>
</dbReference>
<protein>
    <recommendedName>
        <fullName evidence="7">2,3-bisphosphoglycerate-independent phosphoglycerate mutase</fullName>
        <shortName evidence="7">BPG-independent PGAM</shortName>
        <shortName evidence="7">Phosphoglyceromutase</shortName>
        <shortName evidence="7">aPGAM</shortName>
        <ecNumber evidence="7">5.4.2.12</ecNumber>
    </recommendedName>
</protein>
<evidence type="ECO:0000256" key="3">
    <source>
        <dbReference type="ARBA" id="ARBA00004798"/>
    </source>
</evidence>
<dbReference type="PANTHER" id="PTHR31209:SF0">
    <property type="entry name" value="METALLOENZYME DOMAIN-CONTAINING PROTEIN"/>
    <property type="match status" value="1"/>
</dbReference>
<sequence>MDSGKKILIVVMDGLGDRAVKELDYKTPLQYANTPNLDWFAKNGSTGIMDTIGPGIRPGSDTSHLAILGYDPFKVYTGRGPFEAAGVGLVGQSGDVAFRCNFATVDSSMNVTDRRAGRIKEPDTTELVKALKDLKIGDVECIVKEATEHRAVLLLRGEGLSPYVSDADPHDLAKVGISRATQEGAEKTARAVNEFVKKSYEILNNHPVNIKRKMEGKLPANILLPRGAGMFPDIEPFEKKYGMTGSCVAGVSLIRGIGRICGLEIIEPTLCTGGLSTNMEAKAKAALTELEKKDFVLMNVKASDISSHDGAAMKKVEVVERLDKMAGYIKENLPPGAIVVFTADHCTPVERMDHSGDPVPLCIYSENSLKDEATEFNEVSCTRGCLGRVLGKNLMSILIDKADRSEKFGA</sequence>
<evidence type="ECO:0000313" key="9">
    <source>
        <dbReference type="EMBL" id="TQS83527.1"/>
    </source>
</evidence>
<dbReference type="GO" id="GO:0046872">
    <property type="term" value="F:metal ion binding"/>
    <property type="evidence" value="ECO:0007669"/>
    <property type="project" value="InterPro"/>
</dbReference>
<dbReference type="RefSeq" id="WP_400203686.1">
    <property type="nucleotide sequence ID" value="NZ_CAYAYF010000012.1"/>
</dbReference>
<dbReference type="InterPro" id="IPR004456">
    <property type="entry name" value="Pglycerate_mutase_ApgM"/>
</dbReference>
<dbReference type="InterPro" id="IPR023665">
    <property type="entry name" value="ApgAM_prokaryotes"/>
</dbReference>
<reference evidence="9" key="1">
    <citation type="submission" date="2016-03" db="EMBL/GenBank/DDBJ databases">
        <authorList>
            <person name="Borrel G."/>
            <person name="Mccann A."/>
            <person name="O'Toole P.W."/>
        </authorList>
    </citation>
    <scope>NUCLEOTIDE SEQUENCE</scope>
    <source>
        <strain evidence="9">183</strain>
    </source>
</reference>
<dbReference type="Proteomes" id="UP000752814">
    <property type="component" value="Unassembled WGS sequence"/>
</dbReference>
<accession>A0A8J8TDT2</accession>
<dbReference type="NCBIfam" id="TIGR00306">
    <property type="entry name" value="apgM"/>
    <property type="match status" value="1"/>
</dbReference>
<dbReference type="PANTHER" id="PTHR31209">
    <property type="entry name" value="COFACTOR-INDEPENDENT PHOSPHOGLYCERATE MUTASE"/>
    <property type="match status" value="1"/>
</dbReference>
<evidence type="ECO:0000256" key="2">
    <source>
        <dbReference type="ARBA" id="ARBA00002315"/>
    </source>
</evidence>
<comment type="catalytic activity">
    <reaction evidence="1 7">
        <text>(2R)-2-phosphoglycerate = (2R)-3-phosphoglycerate</text>
        <dbReference type="Rhea" id="RHEA:15901"/>
        <dbReference type="ChEBI" id="CHEBI:58272"/>
        <dbReference type="ChEBI" id="CHEBI:58289"/>
        <dbReference type="EC" id="5.4.2.12"/>
    </reaction>
</comment>
<keyword evidence="5 7" id="KW-0324">Glycolysis</keyword>
<organism evidence="9 10">
    <name type="scientific">Candidatus Methanomassiliicoccus intestinalis</name>
    <dbReference type="NCBI Taxonomy" id="1406512"/>
    <lineage>
        <taxon>Archaea</taxon>
        <taxon>Methanobacteriati</taxon>
        <taxon>Thermoplasmatota</taxon>
        <taxon>Thermoplasmata</taxon>
        <taxon>Methanomassiliicoccales</taxon>
        <taxon>Methanomassiliicoccaceae</taxon>
        <taxon>Methanomassiliicoccus</taxon>
    </lineage>
</organism>
<keyword evidence="6 7" id="KW-0413">Isomerase</keyword>
<evidence type="ECO:0000256" key="5">
    <source>
        <dbReference type="ARBA" id="ARBA00023152"/>
    </source>
</evidence>
<dbReference type="GO" id="GO:0006096">
    <property type="term" value="P:glycolytic process"/>
    <property type="evidence" value="ECO:0007669"/>
    <property type="project" value="UniProtKB-UniRule"/>
</dbReference>
<proteinExistence type="inferred from homology"/>
<dbReference type="GO" id="GO:0004619">
    <property type="term" value="F:phosphoglycerate mutase activity"/>
    <property type="evidence" value="ECO:0007669"/>
    <property type="project" value="UniProtKB-UniRule"/>
</dbReference>
<dbReference type="Pfam" id="PF01676">
    <property type="entry name" value="Metalloenzyme"/>
    <property type="match status" value="1"/>
</dbReference>
<dbReference type="AlphaFoldDB" id="A0A8J8TDT2"/>
<feature type="domain" description="Metalloenzyme" evidence="8">
    <location>
        <begin position="5"/>
        <end position="400"/>
    </location>
</feature>
<dbReference type="UniPathway" id="UPA00109">
    <property type="reaction ID" value="UER00186"/>
</dbReference>
<evidence type="ECO:0000256" key="6">
    <source>
        <dbReference type="ARBA" id="ARBA00023235"/>
    </source>
</evidence>
<dbReference type="EC" id="5.4.2.12" evidence="7"/>
<evidence type="ECO:0000313" key="10">
    <source>
        <dbReference type="Proteomes" id="UP000752814"/>
    </source>
</evidence>
<comment type="similarity">
    <text evidence="4 7">Belongs to the BPG-independent phosphoglycerate mutase family. A-PGAM subfamily.</text>
</comment>
<evidence type="ECO:0000256" key="7">
    <source>
        <dbReference type="HAMAP-Rule" id="MF_01402"/>
    </source>
</evidence>
<dbReference type="InterPro" id="IPR006124">
    <property type="entry name" value="Metalloenzyme"/>
</dbReference>
<dbReference type="Gene3D" id="3.40.720.10">
    <property type="entry name" value="Alkaline Phosphatase, subunit A"/>
    <property type="match status" value="2"/>
</dbReference>
<comment type="caution">
    <text evidence="9">The sequence shown here is derived from an EMBL/GenBank/DDBJ whole genome shotgun (WGS) entry which is preliminary data.</text>
</comment>
<gene>
    <name evidence="7" type="primary">apgM</name>
    <name evidence="9" type="ORF">A3207_07920</name>
</gene>
<dbReference type="SUPFAM" id="SSF53649">
    <property type="entry name" value="Alkaline phosphatase-like"/>
    <property type="match status" value="1"/>
</dbReference>
<dbReference type="CDD" id="cd16011">
    <property type="entry name" value="iPGM_like"/>
    <property type="match status" value="1"/>
</dbReference>
<dbReference type="EMBL" id="LVVT01000010">
    <property type="protein sequence ID" value="TQS83527.1"/>
    <property type="molecule type" value="Genomic_DNA"/>
</dbReference>
<dbReference type="PIRSF" id="PIRSF006392">
    <property type="entry name" value="IPGAM_arch"/>
    <property type="match status" value="1"/>
</dbReference>
<comment type="pathway">
    <text evidence="3 7">Carbohydrate degradation; glycolysis; pyruvate from D-glyceraldehyde 3-phosphate: step 3/5.</text>
</comment>
<dbReference type="Pfam" id="PF10143">
    <property type="entry name" value="PhosphMutase"/>
    <property type="match status" value="1"/>
</dbReference>
<dbReference type="NCBIfam" id="NF003104">
    <property type="entry name" value="PRK04024.1"/>
    <property type="match status" value="1"/>
</dbReference>
<evidence type="ECO:0000256" key="4">
    <source>
        <dbReference type="ARBA" id="ARBA00005524"/>
    </source>
</evidence>
<dbReference type="HAMAP" id="MF_01402_A">
    <property type="entry name" value="ApgM_A"/>
    <property type="match status" value="1"/>
</dbReference>
<comment type="function">
    <text evidence="2 7">Catalyzes the interconversion of 2-phosphoglycerate and 3-phosphoglycerate.</text>
</comment>
<evidence type="ECO:0000256" key="1">
    <source>
        <dbReference type="ARBA" id="ARBA00000370"/>
    </source>
</evidence>